<accession>A0A833XAQ2</accession>
<dbReference type="InterPro" id="IPR052929">
    <property type="entry name" value="RNase_H-like_EbsB-rel"/>
</dbReference>
<protein>
    <recommendedName>
        <fullName evidence="1">RNase H type-1 domain-containing protein</fullName>
    </recommendedName>
</protein>
<dbReference type="Pfam" id="PF13456">
    <property type="entry name" value="RVT_3"/>
    <property type="match status" value="1"/>
</dbReference>
<dbReference type="EMBL" id="LIHL02000008">
    <property type="protein sequence ID" value="KAF5461785.1"/>
    <property type="molecule type" value="Genomic_DNA"/>
</dbReference>
<name>A0A833XAQ2_JUGRE</name>
<proteinExistence type="predicted"/>
<dbReference type="InterPro" id="IPR036397">
    <property type="entry name" value="RNaseH_sf"/>
</dbReference>
<comment type="caution">
    <text evidence="2">The sequence shown here is derived from an EMBL/GenBank/DDBJ whole genome shotgun (WGS) entry which is preliminary data.</text>
</comment>
<evidence type="ECO:0000259" key="1">
    <source>
        <dbReference type="Pfam" id="PF13456"/>
    </source>
</evidence>
<gene>
    <name evidence="2" type="ORF">F2P56_017856</name>
</gene>
<dbReference type="PANTHER" id="PTHR47074">
    <property type="entry name" value="BNAC02G40300D PROTEIN"/>
    <property type="match status" value="1"/>
</dbReference>
<dbReference type="Gene3D" id="3.30.420.10">
    <property type="entry name" value="Ribonuclease H-like superfamily/Ribonuclease H"/>
    <property type="match status" value="1"/>
</dbReference>
<dbReference type="Gramene" id="Jr08_05190_p1">
    <property type="protein sequence ID" value="cds.Jr08_05190_p1"/>
    <property type="gene ID" value="Jr08_05190"/>
</dbReference>
<dbReference type="GO" id="GO:0003676">
    <property type="term" value="F:nucleic acid binding"/>
    <property type="evidence" value="ECO:0007669"/>
    <property type="project" value="InterPro"/>
</dbReference>
<evidence type="ECO:0000313" key="2">
    <source>
        <dbReference type="EMBL" id="KAF5461785.1"/>
    </source>
</evidence>
<dbReference type="SUPFAM" id="SSF53098">
    <property type="entry name" value="Ribonuclease H-like"/>
    <property type="match status" value="1"/>
</dbReference>
<reference evidence="2" key="2">
    <citation type="submission" date="2020-03" db="EMBL/GenBank/DDBJ databases">
        <title>Walnut 2.0.</title>
        <authorList>
            <person name="Marrano A."/>
            <person name="Britton M."/>
            <person name="Zimin A.V."/>
            <person name="Zaini P.A."/>
            <person name="Workman R."/>
            <person name="Puiu D."/>
            <person name="Bianco L."/>
            <person name="Allen B.J."/>
            <person name="Troggio M."/>
            <person name="Leslie C.A."/>
            <person name="Timp W."/>
            <person name="Dendekar A."/>
            <person name="Salzberg S.L."/>
            <person name="Neale D.B."/>
        </authorList>
    </citation>
    <scope>NUCLEOTIDE SEQUENCE</scope>
    <source>
        <tissue evidence="2">Leaves</tissue>
    </source>
</reference>
<feature type="domain" description="RNase H type-1" evidence="1">
    <location>
        <begin position="48"/>
        <end position="144"/>
    </location>
</feature>
<dbReference type="AlphaFoldDB" id="A0A833XAQ2"/>
<dbReference type="InterPro" id="IPR002156">
    <property type="entry name" value="RNaseH_domain"/>
</dbReference>
<reference evidence="2" key="1">
    <citation type="submission" date="2015-10" db="EMBL/GenBank/DDBJ databases">
        <authorList>
            <person name="Martinez-Garcia P.J."/>
            <person name="Crepeau M.W."/>
            <person name="Puiu D."/>
            <person name="Gonzalez-Ibeas D."/>
            <person name="Whalen J."/>
            <person name="Stevens K."/>
            <person name="Paul R."/>
            <person name="Butterfield T."/>
            <person name="Britton M."/>
            <person name="Reagan R."/>
            <person name="Chakraborty S."/>
            <person name="Walawage S.L."/>
            <person name="Vasquez-Gross H.A."/>
            <person name="Cardeno C."/>
            <person name="Famula R."/>
            <person name="Pratt K."/>
            <person name="Kuruganti S."/>
            <person name="Aradhya M.K."/>
            <person name="Leslie C.A."/>
            <person name="Dandekar A.M."/>
            <person name="Salzberg S.L."/>
            <person name="Wegrzyn J.L."/>
            <person name="Langley C.H."/>
            <person name="Neale D.B."/>
        </authorList>
    </citation>
    <scope>NUCLEOTIDE SEQUENCE</scope>
    <source>
        <tissue evidence="2">Leaves</tissue>
    </source>
</reference>
<dbReference type="GO" id="GO:0004523">
    <property type="term" value="F:RNA-DNA hybrid ribonuclease activity"/>
    <property type="evidence" value="ECO:0007669"/>
    <property type="project" value="InterPro"/>
</dbReference>
<dbReference type="InterPro" id="IPR012337">
    <property type="entry name" value="RNaseH-like_sf"/>
</dbReference>
<organism evidence="2 3">
    <name type="scientific">Juglans regia</name>
    <name type="common">English walnut</name>
    <dbReference type="NCBI Taxonomy" id="51240"/>
    <lineage>
        <taxon>Eukaryota</taxon>
        <taxon>Viridiplantae</taxon>
        <taxon>Streptophyta</taxon>
        <taxon>Embryophyta</taxon>
        <taxon>Tracheophyta</taxon>
        <taxon>Spermatophyta</taxon>
        <taxon>Magnoliopsida</taxon>
        <taxon>eudicotyledons</taxon>
        <taxon>Gunneridae</taxon>
        <taxon>Pentapetalae</taxon>
        <taxon>rosids</taxon>
        <taxon>fabids</taxon>
        <taxon>Fagales</taxon>
        <taxon>Juglandaceae</taxon>
        <taxon>Juglans</taxon>
    </lineage>
</organism>
<dbReference type="Proteomes" id="UP000619265">
    <property type="component" value="Unassembled WGS sequence"/>
</dbReference>
<sequence length="147" mass="16642">MAGEGLEDYKSALVSQEGFATVVDIDDHNVMQNKWKKPDAFKVKADWDAALDMEAKRMGMGVVIRDEEGEVLVSVCDVRNHVDHPALAESWALWKALEICNELALLRLTFEGDASVVIKLINREEKDQSWMGHITKDIKQVFKAKRD</sequence>
<evidence type="ECO:0000313" key="3">
    <source>
        <dbReference type="Proteomes" id="UP000619265"/>
    </source>
</evidence>
<dbReference type="PANTHER" id="PTHR47074:SF48">
    <property type="entry name" value="POLYNUCLEOTIDYL TRANSFERASE, RIBONUCLEASE H-LIKE SUPERFAMILY PROTEIN"/>
    <property type="match status" value="1"/>
</dbReference>